<proteinExistence type="predicted"/>
<feature type="compositionally biased region" description="Low complexity" evidence="1">
    <location>
        <begin position="51"/>
        <end position="72"/>
    </location>
</feature>
<accession>A0A9W7CSR9</accession>
<dbReference type="AlphaFoldDB" id="A0A9W7CSR9"/>
<gene>
    <name evidence="2" type="ORF">Pfra01_001276000</name>
</gene>
<feature type="region of interest" description="Disordered" evidence="1">
    <location>
        <begin position="1"/>
        <end position="20"/>
    </location>
</feature>
<evidence type="ECO:0000256" key="1">
    <source>
        <dbReference type="SAM" id="MobiDB-lite"/>
    </source>
</evidence>
<evidence type="ECO:0000313" key="3">
    <source>
        <dbReference type="Proteomes" id="UP001165121"/>
    </source>
</evidence>
<dbReference type="Proteomes" id="UP001165121">
    <property type="component" value="Unassembled WGS sequence"/>
</dbReference>
<protein>
    <submittedName>
        <fullName evidence="2">Unnamed protein product</fullName>
    </submittedName>
</protein>
<evidence type="ECO:0000313" key="2">
    <source>
        <dbReference type="EMBL" id="GMF40954.1"/>
    </source>
</evidence>
<sequence length="98" mass="10911">MLRYERGIQGYSRKPRAAGGAALEALVQLQQCVSLQQSSQQSQHAKRKSKQVQSQSQSQQPQSQLQSQQSKSHISVGDDEDQLEAWPNMKWHHAAGGV</sequence>
<feature type="region of interest" description="Disordered" evidence="1">
    <location>
        <begin position="37"/>
        <end position="98"/>
    </location>
</feature>
<keyword evidence="3" id="KW-1185">Reference proteome</keyword>
<comment type="caution">
    <text evidence="2">The sequence shown here is derived from an EMBL/GenBank/DDBJ whole genome shotgun (WGS) entry which is preliminary data.</text>
</comment>
<name>A0A9W7CSR9_9STRA</name>
<organism evidence="2 3">
    <name type="scientific">Phytophthora fragariaefolia</name>
    <dbReference type="NCBI Taxonomy" id="1490495"/>
    <lineage>
        <taxon>Eukaryota</taxon>
        <taxon>Sar</taxon>
        <taxon>Stramenopiles</taxon>
        <taxon>Oomycota</taxon>
        <taxon>Peronosporomycetes</taxon>
        <taxon>Peronosporales</taxon>
        <taxon>Peronosporaceae</taxon>
        <taxon>Phytophthora</taxon>
    </lineage>
</organism>
<reference evidence="2" key="1">
    <citation type="submission" date="2023-04" db="EMBL/GenBank/DDBJ databases">
        <title>Phytophthora fragariaefolia NBRC 109709.</title>
        <authorList>
            <person name="Ichikawa N."/>
            <person name="Sato H."/>
            <person name="Tonouchi N."/>
        </authorList>
    </citation>
    <scope>NUCLEOTIDE SEQUENCE</scope>
    <source>
        <strain evidence="2">NBRC 109709</strain>
    </source>
</reference>
<dbReference type="EMBL" id="BSXT01001293">
    <property type="protein sequence ID" value="GMF40954.1"/>
    <property type="molecule type" value="Genomic_DNA"/>
</dbReference>